<evidence type="ECO:0000259" key="1">
    <source>
        <dbReference type="Pfam" id="PF12680"/>
    </source>
</evidence>
<keyword evidence="3" id="KW-1185">Reference proteome</keyword>
<name>R1G4M7_9PSEU</name>
<dbReference type="eggNOG" id="COG0346">
    <property type="taxonomic scope" value="Bacteria"/>
</dbReference>
<comment type="caution">
    <text evidence="2">The sequence shown here is derived from an EMBL/GenBank/DDBJ whole genome shotgun (WGS) entry which is preliminary data.</text>
</comment>
<dbReference type="EMBL" id="AOUO01000315">
    <property type="protein sequence ID" value="EOD66402.1"/>
    <property type="molecule type" value="Genomic_DNA"/>
</dbReference>
<dbReference type="Gene3D" id="3.10.450.50">
    <property type="match status" value="1"/>
</dbReference>
<reference evidence="2 3" key="1">
    <citation type="submission" date="2013-02" db="EMBL/GenBank/DDBJ databases">
        <title>Draft genome sequence of Amycolatopsis vancoresmycina strain DSM 44592T.</title>
        <authorList>
            <person name="Kumar S."/>
            <person name="Kaur N."/>
            <person name="Kaur C."/>
            <person name="Raghava G.P.S."/>
            <person name="Mayilraj S."/>
        </authorList>
    </citation>
    <scope>NUCLEOTIDE SEQUENCE [LARGE SCALE GENOMIC DNA]</scope>
    <source>
        <strain evidence="2 3">DSM 44592</strain>
    </source>
</reference>
<dbReference type="InterPro" id="IPR032710">
    <property type="entry name" value="NTF2-like_dom_sf"/>
</dbReference>
<protein>
    <recommendedName>
        <fullName evidence="1">SnoaL-like domain-containing protein</fullName>
    </recommendedName>
</protein>
<gene>
    <name evidence="2" type="ORF">H480_21557</name>
</gene>
<dbReference type="Proteomes" id="UP000014139">
    <property type="component" value="Unassembled WGS sequence"/>
</dbReference>
<dbReference type="AlphaFoldDB" id="R1G4M7"/>
<dbReference type="OrthoDB" id="7064268at2"/>
<dbReference type="RefSeq" id="WP_003091075.1">
    <property type="nucleotide sequence ID" value="NZ_AOUO01000315.1"/>
</dbReference>
<organism evidence="2 3">
    <name type="scientific">Amycolatopsis vancoresmycina DSM 44592</name>
    <dbReference type="NCBI Taxonomy" id="1292037"/>
    <lineage>
        <taxon>Bacteria</taxon>
        <taxon>Bacillati</taxon>
        <taxon>Actinomycetota</taxon>
        <taxon>Actinomycetes</taxon>
        <taxon>Pseudonocardiales</taxon>
        <taxon>Pseudonocardiaceae</taxon>
        <taxon>Amycolatopsis</taxon>
    </lineage>
</organism>
<accession>R1G4M7</accession>
<feature type="domain" description="SnoaL-like" evidence="1">
    <location>
        <begin position="21"/>
        <end position="108"/>
    </location>
</feature>
<sequence length="118" mass="12621">MATVAELMEANLLKVFNERDDERRAKAIAETYAAGVEFADPEGFVTGHEALNAKARGLLDQSPGFVFSPAGPVLVNHDLGHLAWQLGPEGAPPVVRGIDVALIKDGVIEKLYTMLLPA</sequence>
<dbReference type="InterPro" id="IPR037401">
    <property type="entry name" value="SnoaL-like"/>
</dbReference>
<dbReference type="Pfam" id="PF12680">
    <property type="entry name" value="SnoaL_2"/>
    <property type="match status" value="1"/>
</dbReference>
<proteinExistence type="predicted"/>
<evidence type="ECO:0000313" key="3">
    <source>
        <dbReference type="Proteomes" id="UP000014139"/>
    </source>
</evidence>
<dbReference type="PATRIC" id="fig|1292037.4.peg.4081"/>
<dbReference type="SUPFAM" id="SSF54427">
    <property type="entry name" value="NTF2-like"/>
    <property type="match status" value="1"/>
</dbReference>
<evidence type="ECO:0000313" key="2">
    <source>
        <dbReference type="EMBL" id="EOD66402.1"/>
    </source>
</evidence>